<dbReference type="InterPro" id="IPR002052">
    <property type="entry name" value="DNA_methylase_N6_adenine_CS"/>
</dbReference>
<dbReference type="SUPFAM" id="SSF53335">
    <property type="entry name" value="S-adenosyl-L-methionine-dependent methyltransferases"/>
    <property type="match status" value="1"/>
</dbReference>
<gene>
    <name evidence="4 7" type="primary">prmC</name>
    <name evidence="7" type="ORF">HYS17_08715</name>
</gene>
<dbReference type="Pfam" id="PF17827">
    <property type="entry name" value="PrmC_N"/>
    <property type="match status" value="1"/>
</dbReference>
<evidence type="ECO:0000259" key="5">
    <source>
        <dbReference type="Pfam" id="PF13847"/>
    </source>
</evidence>
<dbReference type="CDD" id="cd02440">
    <property type="entry name" value="AdoMet_MTases"/>
    <property type="match status" value="1"/>
</dbReference>
<dbReference type="PANTHER" id="PTHR18895:SF74">
    <property type="entry name" value="MTRF1L RELEASE FACTOR GLUTAMINE METHYLTRANSFERASE"/>
    <property type="match status" value="1"/>
</dbReference>
<keyword evidence="1 4" id="KW-0489">Methyltransferase</keyword>
<dbReference type="NCBIfam" id="TIGR03534">
    <property type="entry name" value="RF_mod_PrmC"/>
    <property type="match status" value="1"/>
</dbReference>
<name>A0A7T5UFW4_9BACT</name>
<dbReference type="HAMAP" id="MF_02126">
    <property type="entry name" value="RF_methyltr_PrmC"/>
    <property type="match status" value="1"/>
</dbReference>
<feature type="binding site" evidence="4">
    <location>
        <begin position="118"/>
        <end position="122"/>
    </location>
    <ligand>
        <name>S-adenosyl-L-methionine</name>
        <dbReference type="ChEBI" id="CHEBI:59789"/>
    </ligand>
</feature>
<dbReference type="InterPro" id="IPR004556">
    <property type="entry name" value="HemK-like"/>
</dbReference>
<dbReference type="Gene3D" id="1.10.8.10">
    <property type="entry name" value="DNA helicase RuvA subunit, C-terminal domain"/>
    <property type="match status" value="1"/>
</dbReference>
<comment type="function">
    <text evidence="4">Methylates the class 1 translation termination release factors RF1/PrfA and RF2/PrfB on the glutamine residue of the universally conserved GGQ motif.</text>
</comment>
<dbReference type="Gene3D" id="3.40.50.150">
    <property type="entry name" value="Vaccinia Virus protein VP39"/>
    <property type="match status" value="1"/>
</dbReference>
<evidence type="ECO:0000256" key="3">
    <source>
        <dbReference type="ARBA" id="ARBA00022691"/>
    </source>
</evidence>
<proteinExistence type="inferred from homology"/>
<keyword evidence="3 4" id="KW-0949">S-adenosyl-L-methionine</keyword>
<dbReference type="PROSITE" id="PS00092">
    <property type="entry name" value="N6_MTASE"/>
    <property type="match status" value="1"/>
</dbReference>
<dbReference type="GO" id="GO:0003676">
    <property type="term" value="F:nucleic acid binding"/>
    <property type="evidence" value="ECO:0007669"/>
    <property type="project" value="InterPro"/>
</dbReference>
<dbReference type="AlphaFoldDB" id="A0A7T5UFW4"/>
<evidence type="ECO:0000259" key="6">
    <source>
        <dbReference type="Pfam" id="PF17827"/>
    </source>
</evidence>
<dbReference type="NCBIfam" id="TIGR00536">
    <property type="entry name" value="hemK_fam"/>
    <property type="match status" value="1"/>
</dbReference>
<feature type="binding site" evidence="4">
    <location>
        <position position="170"/>
    </location>
    <ligand>
        <name>S-adenosyl-L-methionine</name>
        <dbReference type="ChEBI" id="CHEBI:59789"/>
    </ligand>
</feature>
<evidence type="ECO:0000256" key="4">
    <source>
        <dbReference type="HAMAP-Rule" id="MF_02126"/>
    </source>
</evidence>
<feature type="domain" description="Methyltransferase" evidence="5">
    <location>
        <begin position="113"/>
        <end position="246"/>
    </location>
</feature>
<protein>
    <recommendedName>
        <fullName evidence="4">Release factor glutamine methyltransferase</fullName>
        <shortName evidence="4">RF MTase</shortName>
        <ecNumber evidence="4">2.1.1.297</ecNumber>
    </recommendedName>
    <alternativeName>
        <fullName evidence="4">N5-glutamine methyltransferase PrmC</fullName>
    </alternativeName>
    <alternativeName>
        <fullName evidence="4">Protein-(glutamine-N5) MTase PrmC</fullName>
    </alternativeName>
    <alternativeName>
        <fullName evidence="4">Protein-glutamine N-methyltransferase PrmC</fullName>
    </alternativeName>
</protein>
<feature type="binding site" evidence="4">
    <location>
        <position position="188"/>
    </location>
    <ligand>
        <name>S-adenosyl-L-methionine</name>
        <dbReference type="ChEBI" id="CHEBI:59789"/>
    </ligand>
</feature>
<evidence type="ECO:0000313" key="8">
    <source>
        <dbReference type="Proteomes" id="UP000595362"/>
    </source>
</evidence>
<evidence type="ECO:0000256" key="1">
    <source>
        <dbReference type="ARBA" id="ARBA00022603"/>
    </source>
</evidence>
<dbReference type="EC" id="2.1.1.297" evidence="4"/>
<evidence type="ECO:0000256" key="2">
    <source>
        <dbReference type="ARBA" id="ARBA00022679"/>
    </source>
</evidence>
<dbReference type="GO" id="GO:0032259">
    <property type="term" value="P:methylation"/>
    <property type="evidence" value="ECO:0007669"/>
    <property type="project" value="UniProtKB-KW"/>
</dbReference>
<dbReference type="PANTHER" id="PTHR18895">
    <property type="entry name" value="HEMK METHYLTRANSFERASE"/>
    <property type="match status" value="1"/>
</dbReference>
<dbReference type="InterPro" id="IPR025714">
    <property type="entry name" value="Methyltranfer_dom"/>
</dbReference>
<reference evidence="7 8" key="1">
    <citation type="submission" date="2020-07" db="EMBL/GenBank/DDBJ databases">
        <title>Huge and variable diversity of episymbiotic CPR bacteria and DPANN archaea in groundwater ecosystems.</title>
        <authorList>
            <person name="He C.Y."/>
            <person name="Keren R."/>
            <person name="Whittaker M."/>
            <person name="Farag I.F."/>
            <person name="Doudna J."/>
            <person name="Cate J.H.D."/>
            <person name="Banfield J.F."/>
        </authorList>
    </citation>
    <scope>NUCLEOTIDE SEQUENCE [LARGE SCALE GENOMIC DNA]</scope>
    <source>
        <strain evidence="7">NC_groundwater_70_Ag_B-0.1um_54_66</strain>
    </source>
</reference>
<comment type="similarity">
    <text evidence="4">Belongs to the protein N5-glutamine methyltransferase family. PrmC subfamily.</text>
</comment>
<comment type="catalytic activity">
    <reaction evidence="4">
        <text>L-glutaminyl-[peptide chain release factor] + S-adenosyl-L-methionine = N(5)-methyl-L-glutaminyl-[peptide chain release factor] + S-adenosyl-L-homocysteine + H(+)</text>
        <dbReference type="Rhea" id="RHEA:42896"/>
        <dbReference type="Rhea" id="RHEA-COMP:10271"/>
        <dbReference type="Rhea" id="RHEA-COMP:10272"/>
        <dbReference type="ChEBI" id="CHEBI:15378"/>
        <dbReference type="ChEBI" id="CHEBI:30011"/>
        <dbReference type="ChEBI" id="CHEBI:57856"/>
        <dbReference type="ChEBI" id="CHEBI:59789"/>
        <dbReference type="ChEBI" id="CHEBI:61891"/>
        <dbReference type="EC" id="2.1.1.297"/>
    </reaction>
</comment>
<organism evidence="7 8">
    <name type="scientific">Micavibrio aeruginosavorus</name>
    <dbReference type="NCBI Taxonomy" id="349221"/>
    <lineage>
        <taxon>Bacteria</taxon>
        <taxon>Pseudomonadati</taxon>
        <taxon>Bdellovibrionota</taxon>
        <taxon>Bdellovibrionia</taxon>
        <taxon>Bdellovibrionales</taxon>
        <taxon>Pseudobdellovibrionaceae</taxon>
        <taxon>Micavibrio</taxon>
    </lineage>
</organism>
<dbReference type="Pfam" id="PF13847">
    <property type="entry name" value="Methyltransf_31"/>
    <property type="match status" value="1"/>
</dbReference>
<keyword evidence="2 4" id="KW-0808">Transferase</keyword>
<dbReference type="EMBL" id="CP066681">
    <property type="protein sequence ID" value="QQG35599.1"/>
    <property type="molecule type" value="Genomic_DNA"/>
</dbReference>
<feature type="binding site" evidence="4">
    <location>
        <position position="141"/>
    </location>
    <ligand>
        <name>S-adenosyl-L-methionine</name>
        <dbReference type="ChEBI" id="CHEBI:59789"/>
    </ligand>
</feature>
<accession>A0A7T5UFW4</accession>
<dbReference type="InterPro" id="IPR019874">
    <property type="entry name" value="RF_methyltr_PrmC"/>
</dbReference>
<dbReference type="GO" id="GO:0102559">
    <property type="term" value="F:peptide chain release factor N(5)-glutamine methyltransferase activity"/>
    <property type="evidence" value="ECO:0007669"/>
    <property type="project" value="UniProtKB-EC"/>
</dbReference>
<sequence length="284" mass="31271">MVKDILRLVRTRFSEAGINTPDLDARILVRHFLNLSDADLITGTSHASENQMVALQQAIERRLSGEPVSRIIGYREFWGMKMKVTPDTLDPRPDTERLVEMAIESCREEPPQNILDLGTGTGCILLALLKEFPESRGIGIDINSGAVDVSRENMENNGLSGRASFFIGDWHDSLPLGDVRQFDLIVSNPPYIPESEIESLSQEVKNHDPILALSGGSCGLDAYKSIIMKIKNLLAPEGACLLEIGRNQHAEVQRLVEDSGLCVLRIGADYSGILRVVEIGHGDK</sequence>
<feature type="domain" description="Release factor glutamine methyltransferase N-terminal" evidence="6">
    <location>
        <begin position="5"/>
        <end position="73"/>
    </location>
</feature>
<feature type="binding site" evidence="4">
    <location>
        <begin position="188"/>
        <end position="191"/>
    </location>
    <ligand>
        <name>substrate</name>
    </ligand>
</feature>
<evidence type="ECO:0000313" key="7">
    <source>
        <dbReference type="EMBL" id="QQG35599.1"/>
    </source>
</evidence>
<dbReference type="InterPro" id="IPR050320">
    <property type="entry name" value="N5-glutamine_MTase"/>
</dbReference>
<dbReference type="InterPro" id="IPR029063">
    <property type="entry name" value="SAM-dependent_MTases_sf"/>
</dbReference>
<dbReference type="InterPro" id="IPR040758">
    <property type="entry name" value="PrmC_N"/>
</dbReference>
<dbReference type="Proteomes" id="UP000595362">
    <property type="component" value="Chromosome"/>
</dbReference>